<dbReference type="GO" id="GO:0048039">
    <property type="term" value="F:ubiquinone binding"/>
    <property type="evidence" value="ECO:0007669"/>
    <property type="project" value="TreeGrafter"/>
</dbReference>
<keyword evidence="6 17" id="KW-0813">Transport</keyword>
<feature type="transmembrane region" description="Helical" evidence="17">
    <location>
        <begin position="21"/>
        <end position="44"/>
    </location>
</feature>
<evidence type="ECO:0000256" key="17">
    <source>
        <dbReference type="RuleBase" id="RU003297"/>
    </source>
</evidence>
<evidence type="ECO:0000256" key="11">
    <source>
        <dbReference type="ARBA" id="ARBA00022989"/>
    </source>
</evidence>
<name>A0A344A0Y0_9NEOP</name>
<feature type="transmembrane region" description="Helical" evidence="17">
    <location>
        <begin position="247"/>
        <end position="266"/>
    </location>
</feature>
<keyword evidence="15 17" id="KW-0472">Membrane</keyword>
<evidence type="ECO:0000256" key="12">
    <source>
        <dbReference type="ARBA" id="ARBA00023027"/>
    </source>
</evidence>
<dbReference type="InterPro" id="IPR003918">
    <property type="entry name" value="NADH_UbQ_OxRdtase"/>
</dbReference>
<evidence type="ECO:0000256" key="9">
    <source>
        <dbReference type="ARBA" id="ARBA00022967"/>
    </source>
</evidence>
<dbReference type="GO" id="GO:0031966">
    <property type="term" value="C:mitochondrial membrane"/>
    <property type="evidence" value="ECO:0007669"/>
    <property type="project" value="UniProtKB-SubCell"/>
</dbReference>
<feature type="transmembrane region" description="Helical" evidence="17">
    <location>
        <begin position="110"/>
        <end position="132"/>
    </location>
</feature>
<feature type="transmembrane region" description="Helical" evidence="17">
    <location>
        <begin position="85"/>
        <end position="104"/>
    </location>
</feature>
<dbReference type="EMBL" id="MF100137">
    <property type="protein sequence ID" value="AWT58393.1"/>
    <property type="molecule type" value="Genomic_DNA"/>
</dbReference>
<comment type="catalytic activity">
    <reaction evidence="16 17">
        <text>a ubiquinone + NADH + 5 H(+)(in) = a ubiquinol + NAD(+) + 4 H(+)(out)</text>
        <dbReference type="Rhea" id="RHEA:29091"/>
        <dbReference type="Rhea" id="RHEA-COMP:9565"/>
        <dbReference type="Rhea" id="RHEA-COMP:9566"/>
        <dbReference type="ChEBI" id="CHEBI:15378"/>
        <dbReference type="ChEBI" id="CHEBI:16389"/>
        <dbReference type="ChEBI" id="CHEBI:17976"/>
        <dbReference type="ChEBI" id="CHEBI:57540"/>
        <dbReference type="ChEBI" id="CHEBI:57945"/>
        <dbReference type="EC" id="7.1.1.2"/>
    </reaction>
</comment>
<dbReference type="InterPro" id="IPR000260">
    <property type="entry name" value="NADH4_N"/>
</dbReference>
<feature type="domain" description="NADH:ubiquinone oxidoreductase chain 4 N-terminal" evidence="19">
    <location>
        <begin position="1"/>
        <end position="103"/>
    </location>
</feature>
<feature type="domain" description="NADH:quinone oxidoreductase/Mrp antiporter transmembrane" evidence="18">
    <location>
        <begin position="107"/>
        <end position="390"/>
    </location>
</feature>
<comment type="function">
    <text evidence="1">Core subunit of the mitochondrial membrane respiratory chain NADH dehydrogenase (Complex I) that is believed to belong to the minimal assembly required for catalysis. Complex I functions in the transfer of electrons from NADH to the respiratory chain. The immediate electron acceptor for the enzyme is believed to be ubiquinone.</text>
</comment>
<feature type="transmembrane region" description="Helical" evidence="17">
    <location>
        <begin position="144"/>
        <end position="174"/>
    </location>
</feature>
<proteinExistence type="inferred from homology"/>
<evidence type="ECO:0000256" key="10">
    <source>
        <dbReference type="ARBA" id="ARBA00022982"/>
    </source>
</evidence>
<dbReference type="AlphaFoldDB" id="A0A344A0Y0"/>
<dbReference type="Pfam" id="PF01059">
    <property type="entry name" value="Oxidored_q5_N"/>
    <property type="match status" value="1"/>
</dbReference>
<evidence type="ECO:0000256" key="6">
    <source>
        <dbReference type="ARBA" id="ARBA00022448"/>
    </source>
</evidence>
<comment type="function">
    <text evidence="17">Core subunit of the mitochondrial membrane respiratory chain NADH dehydrogenase (Complex I) which catalyzes electron transfer from NADH through the respiratory chain, using ubiquinone as an electron acceptor. Essential for the catalytic activity and assembly of complex I.</text>
</comment>
<evidence type="ECO:0000259" key="19">
    <source>
        <dbReference type="Pfam" id="PF01059"/>
    </source>
</evidence>
<dbReference type="GO" id="GO:0008137">
    <property type="term" value="F:NADH dehydrogenase (ubiquinone) activity"/>
    <property type="evidence" value="ECO:0007669"/>
    <property type="project" value="UniProtKB-UniRule"/>
</dbReference>
<keyword evidence="8 17" id="KW-0812">Transmembrane</keyword>
<evidence type="ECO:0000256" key="16">
    <source>
        <dbReference type="ARBA" id="ARBA00049551"/>
    </source>
</evidence>
<feature type="transmembrane region" description="Helical" evidence="17">
    <location>
        <begin position="180"/>
        <end position="204"/>
    </location>
</feature>
<dbReference type="GO" id="GO:0015990">
    <property type="term" value="P:electron transport coupled proton transport"/>
    <property type="evidence" value="ECO:0007669"/>
    <property type="project" value="TreeGrafter"/>
</dbReference>
<keyword evidence="14 17" id="KW-0496">Mitochondrion</keyword>
<keyword evidence="7 17" id="KW-0679">Respiratory chain</keyword>
<keyword evidence="10 17" id="KW-0249">Electron transport</keyword>
<feature type="transmembrane region" description="Helical" evidence="17">
    <location>
        <begin position="422"/>
        <end position="444"/>
    </location>
</feature>
<feature type="transmembrane region" description="Helical" evidence="17">
    <location>
        <begin position="50"/>
        <end position="73"/>
    </location>
</feature>
<reference evidence="20" key="1">
    <citation type="submission" date="2017-05" db="EMBL/GenBank/DDBJ databases">
        <title>A mitochondrial genome phylogeny of silk moth (Lepidoptera: Bombycidae sensu lato), and examination of utility of mitochondrial genomes for bombycoid phylogentics.</title>
        <authorList>
            <person name="Chen Z."/>
            <person name="Xu C."/>
            <person name="Ouyang Y."/>
        </authorList>
    </citation>
    <scope>NUCLEOTIDE SEQUENCE</scope>
</reference>
<evidence type="ECO:0000256" key="1">
    <source>
        <dbReference type="ARBA" id="ARBA00003257"/>
    </source>
</evidence>
<evidence type="ECO:0000256" key="7">
    <source>
        <dbReference type="ARBA" id="ARBA00022660"/>
    </source>
</evidence>
<evidence type="ECO:0000256" key="4">
    <source>
        <dbReference type="ARBA" id="ARBA00012944"/>
    </source>
</evidence>
<evidence type="ECO:0000313" key="20">
    <source>
        <dbReference type="EMBL" id="AWT58393.1"/>
    </source>
</evidence>
<evidence type="ECO:0000256" key="2">
    <source>
        <dbReference type="ARBA" id="ARBA00004225"/>
    </source>
</evidence>
<keyword evidence="11 17" id="KW-1133">Transmembrane helix</keyword>
<keyword evidence="12 17" id="KW-0520">NAD</keyword>
<feature type="transmembrane region" description="Helical" evidence="17">
    <location>
        <begin position="301"/>
        <end position="322"/>
    </location>
</feature>
<feature type="transmembrane region" description="Helical" evidence="17">
    <location>
        <begin position="376"/>
        <end position="401"/>
    </location>
</feature>
<evidence type="ECO:0000259" key="18">
    <source>
        <dbReference type="Pfam" id="PF00361"/>
    </source>
</evidence>
<dbReference type="PANTHER" id="PTHR43507:SF20">
    <property type="entry name" value="NADH-UBIQUINONE OXIDOREDUCTASE CHAIN 4"/>
    <property type="match status" value="1"/>
</dbReference>
<dbReference type="InterPro" id="IPR001750">
    <property type="entry name" value="ND/Mrp_TM"/>
</dbReference>
<keyword evidence="13 17" id="KW-0830">Ubiquinone</keyword>
<comment type="similarity">
    <text evidence="3 17">Belongs to the complex I subunit 4 family.</text>
</comment>
<keyword evidence="9" id="KW-1278">Translocase</keyword>
<evidence type="ECO:0000256" key="15">
    <source>
        <dbReference type="ARBA" id="ARBA00023136"/>
    </source>
</evidence>
<feature type="transmembrane region" description="Helical" evidence="17">
    <location>
        <begin position="343"/>
        <end position="364"/>
    </location>
</feature>
<evidence type="ECO:0000256" key="14">
    <source>
        <dbReference type="ARBA" id="ARBA00023128"/>
    </source>
</evidence>
<dbReference type="PANTHER" id="PTHR43507">
    <property type="entry name" value="NADH-UBIQUINONE OXIDOREDUCTASE CHAIN 4"/>
    <property type="match status" value="1"/>
</dbReference>
<protein>
    <recommendedName>
        <fullName evidence="5 17">NADH-ubiquinone oxidoreductase chain 4</fullName>
        <ecNumber evidence="4 17">7.1.1.2</ecNumber>
    </recommendedName>
</protein>
<gene>
    <name evidence="20" type="primary">ND4</name>
</gene>
<evidence type="ECO:0000256" key="13">
    <source>
        <dbReference type="ARBA" id="ARBA00023075"/>
    </source>
</evidence>
<evidence type="ECO:0000256" key="5">
    <source>
        <dbReference type="ARBA" id="ARBA00021006"/>
    </source>
</evidence>
<comment type="subcellular location">
    <subcellularLocation>
        <location evidence="2 17">Mitochondrion membrane</location>
        <topology evidence="2 17">Multi-pass membrane protein</topology>
    </subcellularLocation>
</comment>
<feature type="transmembrane region" description="Helical" evidence="17">
    <location>
        <begin position="216"/>
        <end position="241"/>
    </location>
</feature>
<dbReference type="PRINTS" id="PR01437">
    <property type="entry name" value="NUOXDRDTASE4"/>
</dbReference>
<dbReference type="GO" id="GO:0003954">
    <property type="term" value="F:NADH dehydrogenase activity"/>
    <property type="evidence" value="ECO:0007669"/>
    <property type="project" value="TreeGrafter"/>
</dbReference>
<geneLocation type="mitochondrion" evidence="20"/>
<dbReference type="GeneID" id="37502827"/>
<sequence>MMKFLFMLISMIPLCFMKNMFWMVQMLLLMMMFMFMNLMVMIWGFNNISYMFSCDILSFGLILLSIWICSLMIMASENLFKLKFYVNFFLFNVIFLLIMLYLTFSVMNLFMFYLFFEGSLIPTLLLIIGWGYQPERLQAGMYLLFYTLFASLPLLMGIFFIFNIYNCLIIYFLKFMNLDYIILYLVMIGAFLIKLPMYFVHLWLPKAHVEAPVSGSMILAGIMLKLGGYGSFRVMIFLQGVNLKLNYFWVIISLVGGFYISLKCFCQVDIKSLIAYSSVAHMSMVIGGIMVMNYWGFMGSYLLMIGHGLCSSGMFCLANINYERLHSRSFYINKGMMNFMPSMSLWWFLLLSSNMAAPPSLNLMGEISLLNSLLSWSYFLMLILMMISFFSAGYSLYLYSYSQHGKFYMGLYSFYSGVSREYLLLMLHWFPLNIMIMKVDYVMIWI</sequence>
<dbReference type="GO" id="GO:0042773">
    <property type="term" value="P:ATP synthesis coupled electron transport"/>
    <property type="evidence" value="ECO:0007669"/>
    <property type="project" value="InterPro"/>
</dbReference>
<dbReference type="Pfam" id="PF00361">
    <property type="entry name" value="Proton_antipo_M"/>
    <property type="match status" value="1"/>
</dbReference>
<accession>A0A344A0Y0</accession>
<dbReference type="RefSeq" id="YP_009499388.1">
    <property type="nucleotide sequence ID" value="NC_038083.1"/>
</dbReference>
<organism evidence="20">
    <name type="scientific">Comparmustilia sphingiformis</name>
    <dbReference type="NCBI Taxonomy" id="2219252"/>
    <lineage>
        <taxon>Eukaryota</taxon>
        <taxon>Metazoa</taxon>
        <taxon>Ecdysozoa</taxon>
        <taxon>Arthropoda</taxon>
        <taxon>Hexapoda</taxon>
        <taxon>Insecta</taxon>
        <taxon>Pterygota</taxon>
        <taxon>Neoptera</taxon>
        <taxon>Endopterygota</taxon>
        <taxon>Lepidoptera</taxon>
        <taxon>Glossata</taxon>
        <taxon>Ditrysia</taxon>
        <taxon>Bombycoidea</taxon>
        <taxon>Endromidae</taxon>
        <taxon>Comparmustilia</taxon>
    </lineage>
</organism>
<evidence type="ECO:0000256" key="3">
    <source>
        <dbReference type="ARBA" id="ARBA00009025"/>
    </source>
</evidence>
<dbReference type="EC" id="7.1.1.2" evidence="4 17"/>
<feature type="transmembrane region" description="Helical" evidence="17">
    <location>
        <begin position="273"/>
        <end position="295"/>
    </location>
</feature>
<dbReference type="CTD" id="4538"/>
<evidence type="ECO:0000256" key="8">
    <source>
        <dbReference type="ARBA" id="ARBA00022692"/>
    </source>
</evidence>